<dbReference type="InterPro" id="IPR011990">
    <property type="entry name" value="TPR-like_helical_dom_sf"/>
</dbReference>
<name>A0A835YU84_9STRA</name>
<dbReference type="OrthoDB" id="444548at2759"/>
<dbReference type="AlphaFoldDB" id="A0A835YU84"/>
<evidence type="ECO:0000313" key="3">
    <source>
        <dbReference type="Proteomes" id="UP000664859"/>
    </source>
</evidence>
<feature type="non-terminal residue" evidence="2">
    <location>
        <position position="1"/>
    </location>
</feature>
<proteinExistence type="predicted"/>
<evidence type="ECO:0008006" key="4">
    <source>
        <dbReference type="Google" id="ProtNLM"/>
    </source>
</evidence>
<dbReference type="PROSITE" id="PS51375">
    <property type="entry name" value="PPR"/>
    <property type="match status" value="1"/>
</dbReference>
<accession>A0A835YU84</accession>
<keyword evidence="3" id="KW-1185">Reference proteome</keyword>
<dbReference type="Gene3D" id="1.25.40.10">
    <property type="entry name" value="Tetratricopeptide repeat domain"/>
    <property type="match status" value="1"/>
</dbReference>
<evidence type="ECO:0000313" key="2">
    <source>
        <dbReference type="EMBL" id="KAG5181666.1"/>
    </source>
</evidence>
<dbReference type="EMBL" id="JAFCMP010000301">
    <property type="protein sequence ID" value="KAG5181666.1"/>
    <property type="molecule type" value="Genomic_DNA"/>
</dbReference>
<evidence type="ECO:0000256" key="1">
    <source>
        <dbReference type="PROSITE-ProRule" id="PRU00708"/>
    </source>
</evidence>
<feature type="repeat" description="PPR" evidence="1">
    <location>
        <begin position="48"/>
        <end position="78"/>
    </location>
</feature>
<reference evidence="2" key="1">
    <citation type="submission" date="2021-02" db="EMBL/GenBank/DDBJ databases">
        <title>First Annotated Genome of the Yellow-green Alga Tribonema minus.</title>
        <authorList>
            <person name="Mahan K.M."/>
        </authorList>
    </citation>
    <scope>NUCLEOTIDE SEQUENCE</scope>
    <source>
        <strain evidence="2">UTEX B ZZ1240</strain>
    </source>
</reference>
<comment type="caution">
    <text evidence="2">The sequence shown here is derived from an EMBL/GenBank/DDBJ whole genome shotgun (WGS) entry which is preliminary data.</text>
</comment>
<sequence length="78" mass="8545">VLGLMRQCGRGPDTMACNFALRACSGSHAMQHADKVLRTMAEAGLAADKHTFTAALKACWHSHDWQRALELFADMEAN</sequence>
<dbReference type="InterPro" id="IPR002885">
    <property type="entry name" value="PPR_rpt"/>
</dbReference>
<dbReference type="Proteomes" id="UP000664859">
    <property type="component" value="Unassembled WGS sequence"/>
</dbReference>
<protein>
    <recommendedName>
        <fullName evidence="4">Pentatricopeptide repeat-containing protein</fullName>
    </recommendedName>
</protein>
<organism evidence="2 3">
    <name type="scientific">Tribonema minus</name>
    <dbReference type="NCBI Taxonomy" id="303371"/>
    <lineage>
        <taxon>Eukaryota</taxon>
        <taxon>Sar</taxon>
        <taxon>Stramenopiles</taxon>
        <taxon>Ochrophyta</taxon>
        <taxon>PX clade</taxon>
        <taxon>Xanthophyceae</taxon>
        <taxon>Tribonematales</taxon>
        <taxon>Tribonemataceae</taxon>
        <taxon>Tribonema</taxon>
    </lineage>
</organism>
<gene>
    <name evidence="2" type="ORF">JKP88DRAFT_165371</name>
</gene>